<protein>
    <submittedName>
        <fullName evidence="2">Translocator protein 2</fullName>
    </submittedName>
</protein>
<dbReference type="AlphaFoldDB" id="E0CYC8"/>
<dbReference type="GeneTree" id="ENSGT00390000012980"/>
<reference evidence="2 4" key="2">
    <citation type="journal article" date="2011" name="PLoS Biol.">
        <title>Modernizing reference genome assemblies.</title>
        <authorList>
            <person name="Church D.M."/>
            <person name="Schneider V.A."/>
            <person name="Graves T."/>
            <person name="Auger K."/>
            <person name="Cunningham F."/>
            <person name="Bouk N."/>
            <person name="Chen H.C."/>
            <person name="Agarwala R."/>
            <person name="McLaren W.M."/>
            <person name="Ritchie G.R."/>
            <person name="Albracht D."/>
            <person name="Kremitzki M."/>
            <person name="Rock S."/>
            <person name="Kotkiewicz H."/>
            <person name="Kremitzki C."/>
            <person name="Wollam A."/>
            <person name="Trani L."/>
            <person name="Fulton L."/>
            <person name="Fulton R."/>
            <person name="Matthews L."/>
            <person name="Whitehead S."/>
            <person name="Chow W."/>
            <person name="Torrance J."/>
            <person name="Dunn M."/>
            <person name="Harden G."/>
            <person name="Threadgold G."/>
            <person name="Wood J."/>
            <person name="Collins J."/>
            <person name="Heath P."/>
            <person name="Griffiths G."/>
            <person name="Pelan S."/>
            <person name="Grafham D."/>
            <person name="Eichler E.E."/>
            <person name="Weinstock G."/>
            <person name="Mardis E.R."/>
            <person name="Wilson R.K."/>
            <person name="Howe K."/>
            <person name="Flicek P."/>
            <person name="Hubbard T."/>
        </authorList>
    </citation>
    <scope>NUCLEOTIDE SEQUENCE [LARGE SCALE GENOMIC DNA]</scope>
    <source>
        <strain evidence="2 4">C57BL/6J</strain>
    </source>
</reference>
<dbReference type="Proteomes" id="UP000000589">
    <property type="component" value="Chromosome 17"/>
</dbReference>
<dbReference type="ExpressionAtlas" id="E0CYC8">
    <property type="expression patterns" value="baseline and differential"/>
</dbReference>
<reference evidence="2" key="3">
    <citation type="submission" date="2025-08" db="UniProtKB">
        <authorList>
            <consortium name="Ensembl"/>
        </authorList>
    </citation>
    <scope>IDENTIFICATION</scope>
    <source>
        <strain evidence="2">C57BL/6J</strain>
    </source>
</reference>
<dbReference type="InterPro" id="IPR004307">
    <property type="entry name" value="TspO_MBR"/>
</dbReference>
<feature type="transmembrane region" description="Helical" evidence="1">
    <location>
        <begin position="6"/>
        <end position="23"/>
    </location>
</feature>
<organism evidence="2 4">
    <name type="scientific">Mus musculus</name>
    <name type="common">Mouse</name>
    <dbReference type="NCBI Taxonomy" id="10090"/>
    <lineage>
        <taxon>Eukaryota</taxon>
        <taxon>Metazoa</taxon>
        <taxon>Chordata</taxon>
        <taxon>Craniata</taxon>
        <taxon>Vertebrata</taxon>
        <taxon>Euteleostomi</taxon>
        <taxon>Mammalia</taxon>
        <taxon>Eutheria</taxon>
        <taxon>Euarchontoglires</taxon>
        <taxon>Glires</taxon>
        <taxon>Rodentia</taxon>
        <taxon>Myomorpha</taxon>
        <taxon>Muroidea</taxon>
        <taxon>Muridae</taxon>
        <taxon>Murinae</taxon>
        <taxon>Mus</taxon>
        <taxon>Mus</taxon>
    </lineage>
</organism>
<accession>E0CYC8</accession>
<keyword evidence="4" id="KW-1185">Reference proteome</keyword>
<dbReference type="MGI" id="MGI:1917276">
    <property type="gene designation" value="Tspo2"/>
</dbReference>
<dbReference type="VEuPathDB" id="HostDB:ENSMUSG00000023995"/>
<evidence type="ECO:0000313" key="4">
    <source>
        <dbReference type="Proteomes" id="UP000000589"/>
    </source>
</evidence>
<feature type="transmembrane region" description="Helical" evidence="1">
    <location>
        <begin position="44"/>
        <end position="63"/>
    </location>
</feature>
<reference evidence="2 4" key="1">
    <citation type="journal article" date="2009" name="PLoS Biol.">
        <title>Lineage-specific biology revealed by a finished genome assembly of the mouse.</title>
        <authorList>
            <consortium name="Mouse Genome Sequencing Consortium"/>
            <person name="Church D.M."/>
            <person name="Goodstadt L."/>
            <person name="Hillier L.W."/>
            <person name="Zody M.C."/>
            <person name="Goldstein S."/>
            <person name="She X."/>
            <person name="Bult C.J."/>
            <person name="Agarwala R."/>
            <person name="Cherry J.L."/>
            <person name="DiCuccio M."/>
            <person name="Hlavina W."/>
            <person name="Kapustin Y."/>
            <person name="Meric P."/>
            <person name="Maglott D."/>
            <person name="Birtle Z."/>
            <person name="Marques A.C."/>
            <person name="Graves T."/>
            <person name="Zhou S."/>
            <person name="Teague B."/>
            <person name="Potamousis K."/>
            <person name="Churas C."/>
            <person name="Place M."/>
            <person name="Herschleb J."/>
            <person name="Runnheim R."/>
            <person name="Forrest D."/>
            <person name="Amos-Landgraf J."/>
            <person name="Schwartz D.C."/>
            <person name="Cheng Z."/>
            <person name="Lindblad-Toh K."/>
            <person name="Eichler E.E."/>
            <person name="Ponting C.P."/>
        </authorList>
    </citation>
    <scope>NUCLEOTIDE SEQUENCE [LARGE SCALE GENOMIC DNA]</scope>
    <source>
        <strain evidence="2 4">C57BL/6J</strain>
    </source>
</reference>
<dbReference type="Pfam" id="PF03073">
    <property type="entry name" value="TspO_MBR"/>
    <property type="match status" value="1"/>
</dbReference>
<dbReference type="Antibodypedia" id="76908">
    <property type="antibodies" value="4 antibodies from 4 providers"/>
</dbReference>
<dbReference type="Ensembl" id="ENSMUST00000162481.2">
    <property type="protein sequence ID" value="ENSMUSP00000124308.2"/>
    <property type="gene ID" value="ENSMUSG00000023995.13"/>
</dbReference>
<dbReference type="GO" id="GO:0016020">
    <property type="term" value="C:membrane"/>
    <property type="evidence" value="ECO:0007669"/>
    <property type="project" value="InterPro"/>
</dbReference>
<name>E0CYC8_MOUSE</name>
<keyword evidence="1" id="KW-1133">Transmembrane helix</keyword>
<dbReference type="Bgee" id="ENSMUSG00000023995">
    <property type="expression patterns" value="Expressed in bone marrow and 51 other cell types or tissues"/>
</dbReference>
<evidence type="ECO:0000313" key="2">
    <source>
        <dbReference type="Ensembl" id="ENSMUSP00000124308.2"/>
    </source>
</evidence>
<keyword evidence="1" id="KW-0472">Membrane</keyword>
<gene>
    <name evidence="2 3" type="primary">Tspo2</name>
</gene>
<dbReference type="HOGENOM" id="CLU_2757118_0_0_1"/>
<evidence type="ECO:0000256" key="1">
    <source>
        <dbReference type="SAM" id="Phobius"/>
    </source>
</evidence>
<dbReference type="AGR" id="MGI:1917276"/>
<keyword evidence="1" id="KW-0812">Transmembrane</keyword>
<reference evidence="2" key="4">
    <citation type="submission" date="2025-09" db="UniProtKB">
        <authorList>
            <consortium name="Ensembl"/>
        </authorList>
    </citation>
    <scope>IDENTIFICATION</scope>
    <source>
        <strain evidence="2">C57BL/6J</strain>
    </source>
</reference>
<evidence type="ECO:0000313" key="3">
    <source>
        <dbReference type="MGI" id="MGI:1917276"/>
    </source>
</evidence>
<sequence length="68" mass="7784">MQLQGPVFVGVPLLGPILICMLIHQPSSRCEDERKLPWCPPHKVILLVWVTIYSVMGPSWTSYCSMDW</sequence>
<proteinExistence type="predicted"/>